<keyword evidence="5" id="KW-0378">Hydrolase</keyword>
<evidence type="ECO:0000256" key="6">
    <source>
        <dbReference type="ARBA" id="ARBA00022833"/>
    </source>
</evidence>
<name>A0A9P4QZS0_9PLEO</name>
<dbReference type="Proteomes" id="UP000799444">
    <property type="component" value="Unassembled WGS sequence"/>
</dbReference>
<dbReference type="PANTHER" id="PTHR37016">
    <property type="match status" value="1"/>
</dbReference>
<evidence type="ECO:0000256" key="3">
    <source>
        <dbReference type="ARBA" id="ARBA00022670"/>
    </source>
</evidence>
<dbReference type="InterPro" id="IPR024079">
    <property type="entry name" value="MetalloPept_cat_dom_sf"/>
</dbReference>
<keyword evidence="8" id="KW-0732">Signal</keyword>
<evidence type="ECO:0000256" key="8">
    <source>
        <dbReference type="SAM" id="SignalP"/>
    </source>
</evidence>
<evidence type="ECO:0000259" key="9">
    <source>
        <dbReference type="Pfam" id="PF14521"/>
    </source>
</evidence>
<accession>A0A9P4QZS0</accession>
<evidence type="ECO:0000256" key="2">
    <source>
        <dbReference type="ARBA" id="ARBA00010279"/>
    </source>
</evidence>
<keyword evidence="3" id="KW-0645">Protease</keyword>
<dbReference type="PANTHER" id="PTHR37016:SF3">
    <property type="entry name" value="NEUTRAL PROTEASE 2-RELATED"/>
    <property type="match status" value="1"/>
</dbReference>
<evidence type="ECO:0000256" key="4">
    <source>
        <dbReference type="ARBA" id="ARBA00022723"/>
    </source>
</evidence>
<evidence type="ECO:0000256" key="1">
    <source>
        <dbReference type="ARBA" id="ARBA00001947"/>
    </source>
</evidence>
<dbReference type="Pfam" id="PF14521">
    <property type="entry name" value="Aspzincin_M35"/>
    <property type="match status" value="1"/>
</dbReference>
<keyword evidence="7" id="KW-0482">Metalloprotease</keyword>
<evidence type="ECO:0000313" key="10">
    <source>
        <dbReference type="EMBL" id="KAF2733896.1"/>
    </source>
</evidence>
<keyword evidence="6" id="KW-0862">Zinc</keyword>
<dbReference type="GO" id="GO:0006508">
    <property type="term" value="P:proteolysis"/>
    <property type="evidence" value="ECO:0007669"/>
    <property type="project" value="UniProtKB-KW"/>
</dbReference>
<dbReference type="AlphaFoldDB" id="A0A9P4QZS0"/>
<dbReference type="InterPro" id="IPR029463">
    <property type="entry name" value="Lys_MEP"/>
</dbReference>
<dbReference type="Gene3D" id="3.40.390.10">
    <property type="entry name" value="Collagenase (Catalytic Domain)"/>
    <property type="match status" value="1"/>
</dbReference>
<organism evidence="10 11">
    <name type="scientific">Polyplosphaeria fusca</name>
    <dbReference type="NCBI Taxonomy" id="682080"/>
    <lineage>
        <taxon>Eukaryota</taxon>
        <taxon>Fungi</taxon>
        <taxon>Dikarya</taxon>
        <taxon>Ascomycota</taxon>
        <taxon>Pezizomycotina</taxon>
        <taxon>Dothideomycetes</taxon>
        <taxon>Pleosporomycetidae</taxon>
        <taxon>Pleosporales</taxon>
        <taxon>Tetraplosphaeriaceae</taxon>
        <taxon>Polyplosphaeria</taxon>
    </lineage>
</organism>
<dbReference type="InterPro" id="IPR050414">
    <property type="entry name" value="Fungal_M35_metalloproteases"/>
</dbReference>
<comment type="similarity">
    <text evidence="2">Belongs to the peptidase M35 family.</text>
</comment>
<dbReference type="SUPFAM" id="SSF55486">
    <property type="entry name" value="Metalloproteases ('zincins'), catalytic domain"/>
    <property type="match status" value="1"/>
</dbReference>
<dbReference type="GO" id="GO:0004222">
    <property type="term" value="F:metalloendopeptidase activity"/>
    <property type="evidence" value="ECO:0007669"/>
    <property type="project" value="InterPro"/>
</dbReference>
<evidence type="ECO:0000256" key="7">
    <source>
        <dbReference type="ARBA" id="ARBA00023049"/>
    </source>
</evidence>
<dbReference type="GO" id="GO:0046872">
    <property type="term" value="F:metal ion binding"/>
    <property type="evidence" value="ECO:0007669"/>
    <property type="project" value="UniProtKB-KW"/>
</dbReference>
<feature type="chain" id="PRO_5040295673" description="Lysine-specific metallo-endopeptidase domain-containing protein" evidence="8">
    <location>
        <begin position="21"/>
        <end position="404"/>
    </location>
</feature>
<feature type="domain" description="Lysine-specific metallo-endopeptidase" evidence="9">
    <location>
        <begin position="94"/>
        <end position="245"/>
    </location>
</feature>
<evidence type="ECO:0000256" key="5">
    <source>
        <dbReference type="ARBA" id="ARBA00022801"/>
    </source>
</evidence>
<keyword evidence="11" id="KW-1185">Reference proteome</keyword>
<gene>
    <name evidence="10" type="ORF">EJ04DRAFT_564753</name>
</gene>
<proteinExistence type="inferred from homology"/>
<keyword evidence="4" id="KW-0479">Metal-binding</keyword>
<feature type="signal peptide" evidence="8">
    <location>
        <begin position="1"/>
        <end position="20"/>
    </location>
</feature>
<reference evidence="10" key="1">
    <citation type="journal article" date="2020" name="Stud. Mycol.">
        <title>101 Dothideomycetes genomes: a test case for predicting lifestyles and emergence of pathogens.</title>
        <authorList>
            <person name="Haridas S."/>
            <person name="Albert R."/>
            <person name="Binder M."/>
            <person name="Bloem J."/>
            <person name="Labutti K."/>
            <person name="Salamov A."/>
            <person name="Andreopoulos B."/>
            <person name="Baker S."/>
            <person name="Barry K."/>
            <person name="Bills G."/>
            <person name="Bluhm B."/>
            <person name="Cannon C."/>
            <person name="Castanera R."/>
            <person name="Culley D."/>
            <person name="Daum C."/>
            <person name="Ezra D."/>
            <person name="Gonzalez J."/>
            <person name="Henrissat B."/>
            <person name="Kuo A."/>
            <person name="Liang C."/>
            <person name="Lipzen A."/>
            <person name="Lutzoni F."/>
            <person name="Magnuson J."/>
            <person name="Mondo S."/>
            <person name="Nolan M."/>
            <person name="Ohm R."/>
            <person name="Pangilinan J."/>
            <person name="Park H.-J."/>
            <person name="Ramirez L."/>
            <person name="Alfaro M."/>
            <person name="Sun H."/>
            <person name="Tritt A."/>
            <person name="Yoshinaga Y."/>
            <person name="Zwiers L.-H."/>
            <person name="Turgeon B."/>
            <person name="Goodwin S."/>
            <person name="Spatafora J."/>
            <person name="Crous P."/>
            <person name="Grigoriev I."/>
        </authorList>
    </citation>
    <scope>NUCLEOTIDE SEQUENCE</scope>
    <source>
        <strain evidence="10">CBS 125425</strain>
    </source>
</reference>
<dbReference type="OrthoDB" id="3786334at2759"/>
<dbReference type="EMBL" id="ML996155">
    <property type="protein sequence ID" value="KAF2733896.1"/>
    <property type="molecule type" value="Genomic_DNA"/>
</dbReference>
<sequence length="404" mass="45087">MFQLAWRLFCFPLIAPLVAGTPVFGPTKVTSVTSPDLVERAGTGPSAYPYGISSPNDFSWLDWDPQDQGTQKAEGQKIYSAWGDMQYMIYFAWKEADKKSTIFKRWFDEADADNVKKVLERIVDFSGAGSPTPLMKDWVCERNDNFGRCTGQKNAWSAWQRGVFHICPHGLAQPDAKNLQCTDLDGFASQKMKSVGFTLMHEAMHWQEIGDNALGKHIRDHANGASDCFNLAKDDKLTNAQNYAFLGAEAWFTVKGCTFTDPPPGTQGTDDFDDEVEDPPADTNAINIILRQETTETLYPSAWYFYDTPVGESALCKPEDGAIGKFDIDSIVPGTEPPWPNGIYSIKTGGMNCEYKNNNEDAGALWCEGRDGPIGCKKENDYGKGKFCSDRIFQTPYVYCQWSQ</sequence>
<comment type="caution">
    <text evidence="10">The sequence shown here is derived from an EMBL/GenBank/DDBJ whole genome shotgun (WGS) entry which is preliminary data.</text>
</comment>
<protein>
    <recommendedName>
        <fullName evidence="9">Lysine-specific metallo-endopeptidase domain-containing protein</fullName>
    </recommendedName>
</protein>
<evidence type="ECO:0000313" key="11">
    <source>
        <dbReference type="Proteomes" id="UP000799444"/>
    </source>
</evidence>
<comment type="cofactor">
    <cofactor evidence="1">
        <name>Zn(2+)</name>
        <dbReference type="ChEBI" id="CHEBI:29105"/>
    </cofactor>
</comment>